<dbReference type="EMBL" id="UINC01037112">
    <property type="protein sequence ID" value="SVB32111.1"/>
    <property type="molecule type" value="Genomic_DNA"/>
</dbReference>
<protein>
    <submittedName>
        <fullName evidence="2">Uncharacterized protein</fullName>
    </submittedName>
</protein>
<feature type="non-terminal residue" evidence="2">
    <location>
        <position position="62"/>
    </location>
</feature>
<keyword evidence="1" id="KW-0812">Transmembrane</keyword>
<keyword evidence="1" id="KW-1133">Transmembrane helix</keyword>
<gene>
    <name evidence="2" type="ORF">METZ01_LOCUS184965</name>
</gene>
<accession>A0A382D316</accession>
<name>A0A382D316_9ZZZZ</name>
<organism evidence="2">
    <name type="scientific">marine metagenome</name>
    <dbReference type="NCBI Taxonomy" id="408172"/>
    <lineage>
        <taxon>unclassified sequences</taxon>
        <taxon>metagenomes</taxon>
        <taxon>ecological metagenomes</taxon>
    </lineage>
</organism>
<reference evidence="2" key="1">
    <citation type="submission" date="2018-05" db="EMBL/GenBank/DDBJ databases">
        <authorList>
            <person name="Lanie J.A."/>
            <person name="Ng W.-L."/>
            <person name="Kazmierczak K.M."/>
            <person name="Andrzejewski T.M."/>
            <person name="Davidsen T.M."/>
            <person name="Wayne K.J."/>
            <person name="Tettelin H."/>
            <person name="Glass J.I."/>
            <person name="Rusch D."/>
            <person name="Podicherti R."/>
            <person name="Tsui H.-C.T."/>
            <person name="Winkler M.E."/>
        </authorList>
    </citation>
    <scope>NUCLEOTIDE SEQUENCE</scope>
</reference>
<sequence length="62" mass="6789">MLFGPAGTLDWPDAIILMIVYTILSSVSVVYLQIYHPKGLVARMQGLSSNSQPRDDKVATPI</sequence>
<evidence type="ECO:0000256" key="1">
    <source>
        <dbReference type="SAM" id="Phobius"/>
    </source>
</evidence>
<evidence type="ECO:0000313" key="2">
    <source>
        <dbReference type="EMBL" id="SVB32111.1"/>
    </source>
</evidence>
<dbReference type="AlphaFoldDB" id="A0A382D316"/>
<feature type="transmembrane region" description="Helical" evidence="1">
    <location>
        <begin position="14"/>
        <end position="34"/>
    </location>
</feature>
<proteinExistence type="predicted"/>
<keyword evidence="1" id="KW-0472">Membrane</keyword>